<dbReference type="EMBL" id="FR824182">
    <property type="protein sequence ID" value="CCA21913.1"/>
    <property type="molecule type" value="Genomic_DNA"/>
</dbReference>
<gene>
    <name evidence="1" type="primary">AlNc14C137G7144</name>
    <name evidence="1" type="ORF">ALNC14_080560</name>
</gene>
<reference evidence="1" key="2">
    <citation type="submission" date="2011-02" db="EMBL/GenBank/DDBJ databases">
        <authorList>
            <person name="MacLean D."/>
        </authorList>
    </citation>
    <scope>NUCLEOTIDE SEQUENCE</scope>
</reference>
<dbReference type="HOGENOM" id="CLU_3036361_0_0_1"/>
<name>F0WKV6_9STRA</name>
<organism evidence="1">
    <name type="scientific">Albugo laibachii Nc14</name>
    <dbReference type="NCBI Taxonomy" id="890382"/>
    <lineage>
        <taxon>Eukaryota</taxon>
        <taxon>Sar</taxon>
        <taxon>Stramenopiles</taxon>
        <taxon>Oomycota</taxon>
        <taxon>Peronosporomycetes</taxon>
        <taxon>Albuginales</taxon>
        <taxon>Albuginaceae</taxon>
        <taxon>Albugo</taxon>
    </lineage>
</organism>
<accession>F0WKV6</accession>
<proteinExistence type="predicted"/>
<protein>
    <submittedName>
        <fullName evidence="1">AlNc14C137G7144 protein</fullName>
    </submittedName>
</protein>
<sequence length="57" mass="6441">MHKQPNAQIDAHTNQLSWANSISINMKLLCRVAVHSTIQSCNIEAQQDPPSCRKVQR</sequence>
<reference evidence="1" key="1">
    <citation type="journal article" date="2011" name="PLoS Biol.">
        <title>Gene gain and loss during evolution of obligate parasitism in the white rust pathogen of Arabidopsis thaliana.</title>
        <authorList>
            <person name="Kemen E."/>
            <person name="Gardiner A."/>
            <person name="Schultz-Larsen T."/>
            <person name="Kemen A.C."/>
            <person name="Balmuth A.L."/>
            <person name="Robert-Seilaniantz A."/>
            <person name="Bailey K."/>
            <person name="Holub E."/>
            <person name="Studholme D.J."/>
            <person name="Maclean D."/>
            <person name="Jones J.D."/>
        </authorList>
    </citation>
    <scope>NUCLEOTIDE SEQUENCE</scope>
</reference>
<dbReference type="AlphaFoldDB" id="F0WKV6"/>
<evidence type="ECO:0000313" key="1">
    <source>
        <dbReference type="EMBL" id="CCA21913.1"/>
    </source>
</evidence>